<feature type="region of interest" description="Disordered" evidence="1">
    <location>
        <begin position="276"/>
        <end position="305"/>
    </location>
</feature>
<evidence type="ECO:0000256" key="1">
    <source>
        <dbReference type="SAM" id="MobiDB-lite"/>
    </source>
</evidence>
<protein>
    <submittedName>
        <fullName evidence="2">Uncharacterized protein</fullName>
    </submittedName>
</protein>
<dbReference type="InterPro" id="IPR011993">
    <property type="entry name" value="PH-like_dom_sf"/>
</dbReference>
<dbReference type="PANTHER" id="PTHR41148:SF1">
    <property type="entry name" value="LP09875P"/>
    <property type="match status" value="1"/>
</dbReference>
<feature type="compositionally biased region" description="Low complexity" evidence="1">
    <location>
        <begin position="352"/>
        <end position="367"/>
    </location>
</feature>
<feature type="region of interest" description="Disordered" evidence="1">
    <location>
        <begin position="406"/>
        <end position="487"/>
    </location>
</feature>
<dbReference type="PANTHER" id="PTHR41148">
    <property type="entry name" value="LP09875P"/>
    <property type="match status" value="1"/>
</dbReference>
<comment type="caution">
    <text evidence="2">The sequence shown here is derived from an EMBL/GenBank/DDBJ whole genome shotgun (WGS) entry which is preliminary data.</text>
</comment>
<accession>A0AAD9NEU1</accession>
<dbReference type="Gene3D" id="2.30.29.30">
    <property type="entry name" value="Pleckstrin-homology domain (PH domain)/Phosphotyrosine-binding domain (PTB)"/>
    <property type="match status" value="1"/>
</dbReference>
<feature type="region of interest" description="Disordered" evidence="1">
    <location>
        <begin position="378"/>
        <end position="397"/>
    </location>
</feature>
<dbReference type="EMBL" id="JAODUP010000044">
    <property type="protein sequence ID" value="KAK2165968.1"/>
    <property type="molecule type" value="Genomic_DNA"/>
</dbReference>
<feature type="compositionally biased region" description="Basic and acidic residues" evidence="1">
    <location>
        <begin position="383"/>
        <end position="397"/>
    </location>
</feature>
<sequence length="495" mass="55946">MTSYKKHSEIQKACYYVWYLGWKECWGLAGREFTEAIVKDLVIRRKNEQPLKLTLEVSSKELKIYQVTKGKFGRTEKVKFPTVHTKDVTYAVQGLPPDEDVVACIYIGYNPTTRRAVHVHVYRFDSPTTARVFTDHLTDIIRLPEHEDRIRAVEADLVSRGEIGPRPRSFIRTYDMASTAAMVPYTGDVPTDDDKNHPPERNDDPFYEEKEEKMESLAAELKQRLGNRSEAPLLLPPQDYDTIRRVRGNLNDPAEYEARKCKNQDIVGQVAVDEEENDGFNDDDGRGSGSSGRVGSTSREGVLRRQLSGGYDIRENGIDGWLRESGAARRSPISPRYSGSTPAWITDHRTNSGRGTTSPRRTRSPSPRRYDDHLLGLAQTARPSDHSKHPREPLDNYSDRAQYIVPVPAGTLPPPGVVGPPASPDNFYNYGRLPRQLSTESSSQSNPYGNVSPKIEMSHPKDNKKKNKKGRSKDEPPPDYTLHPSDIRKLDLLYA</sequence>
<proteinExistence type="predicted"/>
<feature type="compositionally biased region" description="Pro residues" evidence="1">
    <location>
        <begin position="411"/>
        <end position="423"/>
    </location>
</feature>
<dbReference type="Proteomes" id="UP001208570">
    <property type="component" value="Unassembled WGS sequence"/>
</dbReference>
<feature type="compositionally biased region" description="Polar residues" evidence="1">
    <location>
        <begin position="436"/>
        <end position="449"/>
    </location>
</feature>
<feature type="region of interest" description="Disordered" evidence="1">
    <location>
        <begin position="328"/>
        <end position="371"/>
    </location>
</feature>
<dbReference type="AlphaFoldDB" id="A0AAD9NEU1"/>
<evidence type="ECO:0000313" key="3">
    <source>
        <dbReference type="Proteomes" id="UP001208570"/>
    </source>
</evidence>
<dbReference type="SUPFAM" id="SSF50729">
    <property type="entry name" value="PH domain-like"/>
    <property type="match status" value="1"/>
</dbReference>
<name>A0AAD9NEU1_9ANNE</name>
<organism evidence="2 3">
    <name type="scientific">Paralvinella palmiformis</name>
    <dbReference type="NCBI Taxonomy" id="53620"/>
    <lineage>
        <taxon>Eukaryota</taxon>
        <taxon>Metazoa</taxon>
        <taxon>Spiralia</taxon>
        <taxon>Lophotrochozoa</taxon>
        <taxon>Annelida</taxon>
        <taxon>Polychaeta</taxon>
        <taxon>Sedentaria</taxon>
        <taxon>Canalipalpata</taxon>
        <taxon>Terebellida</taxon>
        <taxon>Terebelliformia</taxon>
        <taxon>Alvinellidae</taxon>
        <taxon>Paralvinella</taxon>
    </lineage>
</organism>
<feature type="region of interest" description="Disordered" evidence="1">
    <location>
        <begin position="186"/>
        <end position="215"/>
    </location>
</feature>
<gene>
    <name evidence="2" type="ORF">LSH36_44g16002</name>
</gene>
<evidence type="ECO:0000313" key="2">
    <source>
        <dbReference type="EMBL" id="KAK2165968.1"/>
    </source>
</evidence>
<feature type="compositionally biased region" description="Basic residues" evidence="1">
    <location>
        <begin position="462"/>
        <end position="471"/>
    </location>
</feature>
<keyword evidence="3" id="KW-1185">Reference proteome</keyword>
<feature type="compositionally biased region" description="Basic and acidic residues" evidence="1">
    <location>
        <begin position="192"/>
        <end position="215"/>
    </location>
</feature>
<reference evidence="2" key="1">
    <citation type="journal article" date="2023" name="Mol. Biol. Evol.">
        <title>Third-Generation Sequencing Reveals the Adaptive Role of the Epigenome in Three Deep-Sea Polychaetes.</title>
        <authorList>
            <person name="Perez M."/>
            <person name="Aroh O."/>
            <person name="Sun Y."/>
            <person name="Lan Y."/>
            <person name="Juniper S.K."/>
            <person name="Young C.R."/>
            <person name="Angers B."/>
            <person name="Qian P.Y."/>
        </authorList>
    </citation>
    <scope>NUCLEOTIDE SEQUENCE</scope>
    <source>
        <strain evidence="2">P08H-3</strain>
    </source>
</reference>